<dbReference type="Proteomes" id="UP000264883">
    <property type="component" value="Chromosome"/>
</dbReference>
<gene>
    <name evidence="11" type="ORF">BEN51_03285</name>
</gene>
<dbReference type="SUPFAM" id="SSF53822">
    <property type="entry name" value="Periplasmic binding protein-like I"/>
    <property type="match status" value="1"/>
</dbReference>
<dbReference type="GO" id="GO:0030288">
    <property type="term" value="C:outer membrane-bounded periplasmic space"/>
    <property type="evidence" value="ECO:0007669"/>
    <property type="project" value="TreeGrafter"/>
</dbReference>
<dbReference type="KEGG" id="cia:BEN51_03285"/>
<reference evidence="11 12" key="1">
    <citation type="submission" date="2016-08" db="EMBL/GenBank/DDBJ databases">
        <title>Complete Genome Sequence Of The Indigo Reducing Clostridium isatidis DSM15098.</title>
        <authorList>
            <person name="Little G.T."/>
            <person name="Minton N.P."/>
        </authorList>
    </citation>
    <scope>NUCLEOTIDE SEQUENCE [LARGE SCALE GENOMIC DNA]</scope>
    <source>
        <strain evidence="11 12">DSM 15098</strain>
    </source>
</reference>
<evidence type="ECO:0000256" key="9">
    <source>
        <dbReference type="ARBA" id="ARBA00034344"/>
    </source>
</evidence>
<dbReference type="GO" id="GO:0046872">
    <property type="term" value="F:metal ion binding"/>
    <property type="evidence" value="ECO:0007669"/>
    <property type="project" value="UniProtKB-KW"/>
</dbReference>
<keyword evidence="4" id="KW-0479">Metal-binding</keyword>
<dbReference type="AlphaFoldDB" id="A0A343JAH6"/>
<proteinExistence type="predicted"/>
<dbReference type="InterPro" id="IPR028082">
    <property type="entry name" value="Peripla_BP_I"/>
</dbReference>
<keyword evidence="12" id="KW-1185">Reference proteome</keyword>
<accession>A0A343JAH6</accession>
<evidence type="ECO:0000256" key="5">
    <source>
        <dbReference type="ARBA" id="ARBA00022729"/>
    </source>
</evidence>
<keyword evidence="3" id="KW-0762">Sugar transport</keyword>
<keyword evidence="2" id="KW-0813">Transport</keyword>
<evidence type="ECO:0000256" key="2">
    <source>
        <dbReference type="ARBA" id="ARBA00022448"/>
    </source>
</evidence>
<dbReference type="EMBL" id="CP016786">
    <property type="protein sequence ID" value="ASW42534.1"/>
    <property type="molecule type" value="Genomic_DNA"/>
</dbReference>
<evidence type="ECO:0000256" key="7">
    <source>
        <dbReference type="ARBA" id="ARBA00022837"/>
    </source>
</evidence>
<evidence type="ECO:0000256" key="1">
    <source>
        <dbReference type="ARBA" id="ARBA00004196"/>
    </source>
</evidence>
<evidence type="ECO:0000313" key="11">
    <source>
        <dbReference type="EMBL" id="ASW42534.1"/>
    </source>
</evidence>
<evidence type="ECO:0000259" key="10">
    <source>
        <dbReference type="Pfam" id="PF13407"/>
    </source>
</evidence>
<keyword evidence="7" id="KW-0106">Calcium</keyword>
<keyword evidence="5" id="KW-0732">Signal</keyword>
<sequence>MQMKRKIIISFSLLLILVFNSSILIAESQPNEIKRFAVLFYDESDAYISLVKEALQEIQQLNPDKVEFIYYDAANNQGIQNQQLEEVLRNNIDGILVNIVDYNSSEPIVNRAKENNIPIIFFNREPSTLDSIKSYGKSIFIGTSGCQSGNMQGEMIVNQLQKNLVQDRNQNNQLDYVLLKGPRNNKEAIERSRCVIEQINNSGIRTKELYSEFMNWDREITKERLTPILSRIVTDLDVIISNNDQMAIGAIEVLQQYGYNLPGGRNYIPVFGIDAIPEAIDLINTGIMEGTVLQDAKSMAEAMYITSMNFAEGKRPLAGTDFEFDSTGVALRIPYPDYIVRPST</sequence>
<dbReference type="PANTHER" id="PTHR30036">
    <property type="entry name" value="D-XYLOSE-BINDING PERIPLASMIC PROTEIN"/>
    <property type="match status" value="1"/>
</dbReference>
<feature type="domain" description="Periplasmic binding protein" evidence="10">
    <location>
        <begin position="36"/>
        <end position="314"/>
    </location>
</feature>
<keyword evidence="6" id="KW-0574">Periplasm</keyword>
<evidence type="ECO:0000256" key="6">
    <source>
        <dbReference type="ARBA" id="ARBA00022764"/>
    </source>
</evidence>
<dbReference type="InterPro" id="IPR050555">
    <property type="entry name" value="Bact_Solute-Bind_Prot2"/>
</dbReference>
<evidence type="ECO:0000256" key="8">
    <source>
        <dbReference type="ARBA" id="ARBA00034323"/>
    </source>
</evidence>
<dbReference type="CDD" id="cd01539">
    <property type="entry name" value="PBP1_GGBP"/>
    <property type="match status" value="1"/>
</dbReference>
<evidence type="ECO:0000313" key="12">
    <source>
        <dbReference type="Proteomes" id="UP000264883"/>
    </source>
</evidence>
<comment type="subunit">
    <text evidence="8">The ABC transporter complex is composed of one ATP-binding protein (MglA), two transmembrane proteins (MglC) and a solute-binding protein (MglB).</text>
</comment>
<evidence type="ECO:0000256" key="4">
    <source>
        <dbReference type="ARBA" id="ARBA00022723"/>
    </source>
</evidence>
<name>A0A343JAH6_9CLOT</name>
<protein>
    <recommendedName>
        <fullName evidence="9">D-galactose/methyl-galactoside binding periplasmic protein MglB</fullName>
    </recommendedName>
</protein>
<dbReference type="PANTHER" id="PTHR30036:SF2">
    <property type="entry name" value="D-GALACTOSE_METHYL-GALACTOSIDE BINDING PERIPLASMIC PROTEIN MGLB"/>
    <property type="match status" value="1"/>
</dbReference>
<dbReference type="GO" id="GO:0030246">
    <property type="term" value="F:carbohydrate binding"/>
    <property type="evidence" value="ECO:0007669"/>
    <property type="project" value="InterPro"/>
</dbReference>
<dbReference type="Gene3D" id="3.40.50.2300">
    <property type="match status" value="2"/>
</dbReference>
<evidence type="ECO:0000256" key="3">
    <source>
        <dbReference type="ARBA" id="ARBA00022597"/>
    </source>
</evidence>
<dbReference type="Pfam" id="PF13407">
    <property type="entry name" value="Peripla_BP_4"/>
    <property type="match status" value="1"/>
</dbReference>
<comment type="subcellular location">
    <subcellularLocation>
        <location evidence="1">Cell envelope</location>
    </subcellularLocation>
</comment>
<dbReference type="InterPro" id="IPR025997">
    <property type="entry name" value="SBP_2_dom"/>
</dbReference>
<dbReference type="InterPro" id="IPR044085">
    <property type="entry name" value="MglB-like_PBP1"/>
</dbReference>
<organism evidence="11 12">
    <name type="scientific">Clostridium isatidis</name>
    <dbReference type="NCBI Taxonomy" id="182773"/>
    <lineage>
        <taxon>Bacteria</taxon>
        <taxon>Bacillati</taxon>
        <taxon>Bacillota</taxon>
        <taxon>Clostridia</taxon>
        <taxon>Eubacteriales</taxon>
        <taxon>Clostridiaceae</taxon>
        <taxon>Clostridium</taxon>
    </lineage>
</organism>